<dbReference type="SMART" id="SM00900">
    <property type="entry name" value="FMN_bind"/>
    <property type="match status" value="2"/>
</dbReference>
<name>A0A366H3G2_9BACT</name>
<gene>
    <name evidence="6" type="ORF">DES53_11838</name>
</gene>
<feature type="transmembrane region" description="Helical" evidence="4">
    <location>
        <begin position="412"/>
        <end position="433"/>
    </location>
</feature>
<feature type="domain" description="FMN-binding" evidence="5">
    <location>
        <begin position="103"/>
        <end position="186"/>
    </location>
</feature>
<feature type="transmembrane region" description="Helical" evidence="4">
    <location>
        <begin position="21"/>
        <end position="38"/>
    </location>
</feature>
<evidence type="ECO:0000313" key="6">
    <source>
        <dbReference type="EMBL" id="RBP36089.1"/>
    </source>
</evidence>
<accession>A0A366H3G2</accession>
<keyword evidence="4" id="KW-1133">Transmembrane helix</keyword>
<feature type="transmembrane region" description="Helical" evidence="4">
    <location>
        <begin position="475"/>
        <end position="496"/>
    </location>
</feature>
<evidence type="ECO:0000256" key="4">
    <source>
        <dbReference type="SAM" id="Phobius"/>
    </source>
</evidence>
<reference evidence="6 7" key="1">
    <citation type="submission" date="2018-06" db="EMBL/GenBank/DDBJ databases">
        <title>Genomic Encyclopedia of Type Strains, Phase IV (KMG-IV): sequencing the most valuable type-strain genomes for metagenomic binning, comparative biology and taxonomic classification.</title>
        <authorList>
            <person name="Goeker M."/>
        </authorList>
    </citation>
    <scope>NUCLEOTIDE SEQUENCE [LARGE SCALE GENOMIC DNA]</scope>
    <source>
        <strain evidence="6 7">DSM 25532</strain>
    </source>
</reference>
<comment type="caution">
    <text evidence="6">The sequence shown here is derived from an EMBL/GenBank/DDBJ whole genome shotgun (WGS) entry which is preliminary data.</text>
</comment>
<evidence type="ECO:0000313" key="7">
    <source>
        <dbReference type="Proteomes" id="UP000253426"/>
    </source>
</evidence>
<dbReference type="PANTHER" id="PTHR30224">
    <property type="entry name" value="ELECTRON TRANSPORT PROTEIN"/>
    <property type="match status" value="1"/>
</dbReference>
<dbReference type="PANTHER" id="PTHR30224:SF4">
    <property type="entry name" value="ELECTRON TRANSPORT PROTEIN YCCM-RELATED"/>
    <property type="match status" value="1"/>
</dbReference>
<keyword evidence="4" id="KW-0812">Transmembrane</keyword>
<dbReference type="GO" id="GO:0010181">
    <property type="term" value="F:FMN binding"/>
    <property type="evidence" value="ECO:0007669"/>
    <property type="project" value="InterPro"/>
</dbReference>
<dbReference type="InterPro" id="IPR052378">
    <property type="entry name" value="NosR_regulator"/>
</dbReference>
<keyword evidence="7" id="KW-1185">Reference proteome</keyword>
<feature type="transmembrane region" description="Helical" evidence="4">
    <location>
        <begin position="557"/>
        <end position="573"/>
    </location>
</feature>
<keyword evidence="2" id="KW-1003">Cell membrane</keyword>
<evidence type="ECO:0000256" key="2">
    <source>
        <dbReference type="ARBA" id="ARBA00022475"/>
    </source>
</evidence>
<dbReference type="GO" id="GO:0005886">
    <property type="term" value="C:plasma membrane"/>
    <property type="evidence" value="ECO:0007669"/>
    <property type="project" value="UniProtKB-SubCell"/>
</dbReference>
<comment type="subcellular location">
    <subcellularLocation>
        <location evidence="1">Cell membrane</location>
    </subcellularLocation>
</comment>
<feature type="transmembrane region" description="Helical" evidence="4">
    <location>
        <begin position="355"/>
        <end position="372"/>
    </location>
</feature>
<dbReference type="Pfam" id="PF04205">
    <property type="entry name" value="FMN_bind"/>
    <property type="match status" value="2"/>
</dbReference>
<dbReference type="AlphaFoldDB" id="A0A366H3G2"/>
<organism evidence="6 7">
    <name type="scientific">Roseimicrobium gellanilyticum</name>
    <dbReference type="NCBI Taxonomy" id="748857"/>
    <lineage>
        <taxon>Bacteria</taxon>
        <taxon>Pseudomonadati</taxon>
        <taxon>Verrucomicrobiota</taxon>
        <taxon>Verrucomicrobiia</taxon>
        <taxon>Verrucomicrobiales</taxon>
        <taxon>Verrucomicrobiaceae</taxon>
        <taxon>Roseimicrobium</taxon>
    </lineage>
</organism>
<dbReference type="InterPro" id="IPR007329">
    <property type="entry name" value="FMN-bd"/>
</dbReference>
<dbReference type="EMBL" id="QNRR01000018">
    <property type="protein sequence ID" value="RBP36089.1"/>
    <property type="molecule type" value="Genomic_DNA"/>
</dbReference>
<dbReference type="Proteomes" id="UP000253426">
    <property type="component" value="Unassembled WGS sequence"/>
</dbReference>
<feature type="transmembrane region" description="Helical" evidence="4">
    <location>
        <begin position="384"/>
        <end position="406"/>
    </location>
</feature>
<evidence type="ECO:0000256" key="1">
    <source>
        <dbReference type="ARBA" id="ARBA00004236"/>
    </source>
</evidence>
<proteinExistence type="predicted"/>
<feature type="transmembrane region" description="Helical" evidence="4">
    <location>
        <begin position="502"/>
        <end position="525"/>
    </location>
</feature>
<dbReference type="Pfam" id="PF12801">
    <property type="entry name" value="Fer4_5"/>
    <property type="match status" value="2"/>
</dbReference>
<protein>
    <submittedName>
        <fullName evidence="6">4Fe-4S binding protein</fullName>
    </submittedName>
</protein>
<keyword evidence="3 4" id="KW-0472">Membrane</keyword>
<dbReference type="InterPro" id="IPR017896">
    <property type="entry name" value="4Fe4S_Fe-S-bd"/>
</dbReference>
<evidence type="ECO:0000256" key="3">
    <source>
        <dbReference type="ARBA" id="ARBA00023136"/>
    </source>
</evidence>
<evidence type="ECO:0000259" key="5">
    <source>
        <dbReference type="SMART" id="SM00900"/>
    </source>
</evidence>
<feature type="domain" description="FMN-binding" evidence="5">
    <location>
        <begin position="246"/>
        <end position="334"/>
    </location>
</feature>
<sequence length="575" mass="62814">MDAQGAKDCWMPDAPSRLNPVFLRLYRAGILVAIAWLMHSQHRWFMAQEGSTLDVSRIRDFYPNAASLGPRDPDTGVQRVLDGSGIVLGMVAQTTPLSDKIIGYSGPTNTLIACDAQGKVIGVRVLRSDDTPDHMAEIIRHRPFFNSFKGLKLGDTSSRPKVDAVSGATLTSTAIAEGVLRRLGQQGTSLRFPDAITLEEVKTLVPEAATLTPAKDRAGMQDVKDTAGKVLALVTRTSPASDAIVGYKGPADTLMVLDPAGEKLVGIRLRKSFDTKDYVADMAADSYFMNLFNGMSMQKLGTLDFAEAKVEGVSGATETSWALAEGLKRRAAQLATAATPAPPWYTRITWKAADWGMLVVLIVSLLMTFTSLRGKRWMRWVHHALLIGYAGLFSGAMISQGLFVGWARHGVAWQSAPMLVLVAALALITPWLWRRGFYCHHYCPHGALQQVLAHRLKWQLKVPHKLGKALEKVPWLLLIFILVVAMFGLEVNVNALEPFDAWLFRVAGWGTITVAITGLVASLFVPMAYCRYGCPTGALLKFVRYAGHGDAFGKRDVAALVLVFAAVGMLYISRM</sequence>